<name>E1SSH8_FERBD</name>
<dbReference type="InterPro" id="IPR014710">
    <property type="entry name" value="RmlC-like_jellyroll"/>
</dbReference>
<sequence length="149" mass="15831">MKPLMTTSLALALVLLTPPPVRANELALSVSPDDSVVQWGPCPAFFPDGCELAVIHGDPAKPNADILFKIPGGYAFPAHWHTSAERMVLVSGEMSLTYQGQQPATLKTGMYAYGPAKAVHHGQCVSSEPCILVIAFEAPVDAFEADESP</sequence>
<dbReference type="Proteomes" id="UP000006683">
    <property type="component" value="Chromosome"/>
</dbReference>
<dbReference type="Gene3D" id="2.60.120.10">
    <property type="entry name" value="Jelly Rolls"/>
    <property type="match status" value="1"/>
</dbReference>
<dbReference type="GeneID" id="67181051"/>
<gene>
    <name evidence="3" type="ordered locus">Fbal_0809</name>
</gene>
<keyword evidence="4" id="KW-1185">Reference proteome</keyword>
<dbReference type="KEGG" id="fbl:Fbal_0809"/>
<organism evidence="3 4">
    <name type="scientific">Ferrimonas balearica (strain DSM 9799 / CCM 4581 / KCTC 23876 / PAT)</name>
    <dbReference type="NCBI Taxonomy" id="550540"/>
    <lineage>
        <taxon>Bacteria</taxon>
        <taxon>Pseudomonadati</taxon>
        <taxon>Pseudomonadota</taxon>
        <taxon>Gammaproteobacteria</taxon>
        <taxon>Alteromonadales</taxon>
        <taxon>Ferrimonadaceae</taxon>
        <taxon>Ferrimonas</taxon>
    </lineage>
</organism>
<keyword evidence="1" id="KW-0732">Signal</keyword>
<dbReference type="AlphaFoldDB" id="E1SSH8"/>
<feature type="domain" description="Cupin type-2" evidence="2">
    <location>
        <begin position="70"/>
        <end position="134"/>
    </location>
</feature>
<dbReference type="RefSeq" id="WP_013344324.1">
    <property type="nucleotide sequence ID" value="NC_014541.1"/>
</dbReference>
<dbReference type="EMBL" id="CP002209">
    <property type="protein sequence ID" value="ADN75018.1"/>
    <property type="molecule type" value="Genomic_DNA"/>
</dbReference>
<evidence type="ECO:0000256" key="1">
    <source>
        <dbReference type="SAM" id="SignalP"/>
    </source>
</evidence>
<evidence type="ECO:0000259" key="2">
    <source>
        <dbReference type="Pfam" id="PF07883"/>
    </source>
</evidence>
<dbReference type="InterPro" id="IPR011051">
    <property type="entry name" value="RmlC_Cupin_sf"/>
</dbReference>
<dbReference type="STRING" id="550540.Fbal_0809"/>
<evidence type="ECO:0000313" key="3">
    <source>
        <dbReference type="EMBL" id="ADN75018.1"/>
    </source>
</evidence>
<dbReference type="OrthoDB" id="1433532at2"/>
<dbReference type="eggNOG" id="COG1917">
    <property type="taxonomic scope" value="Bacteria"/>
</dbReference>
<protein>
    <submittedName>
        <fullName evidence="3">Cupin 2 conserved barrel domain protein</fullName>
    </submittedName>
</protein>
<feature type="chain" id="PRO_5003151844" evidence="1">
    <location>
        <begin position="24"/>
        <end position="149"/>
    </location>
</feature>
<dbReference type="InterPro" id="IPR013096">
    <property type="entry name" value="Cupin_2"/>
</dbReference>
<feature type="signal peptide" evidence="1">
    <location>
        <begin position="1"/>
        <end position="23"/>
    </location>
</feature>
<evidence type="ECO:0000313" key="4">
    <source>
        <dbReference type="Proteomes" id="UP000006683"/>
    </source>
</evidence>
<accession>E1SSH8</accession>
<dbReference type="Pfam" id="PF07883">
    <property type="entry name" value="Cupin_2"/>
    <property type="match status" value="1"/>
</dbReference>
<dbReference type="SUPFAM" id="SSF51182">
    <property type="entry name" value="RmlC-like cupins"/>
    <property type="match status" value="1"/>
</dbReference>
<dbReference type="HOGENOM" id="CLU_1719749_0_0_6"/>
<reference evidence="3 4" key="1">
    <citation type="journal article" date="2010" name="Stand. Genomic Sci.">
        <title>Complete genome sequence of Ferrimonas balearica type strain (PAT).</title>
        <authorList>
            <person name="Nolan M."/>
            <person name="Sikorski J."/>
            <person name="Davenport K."/>
            <person name="Lucas S."/>
            <person name="Glavina Del Rio T."/>
            <person name="Tice H."/>
            <person name="Cheng J."/>
            <person name="Goodwin L."/>
            <person name="Pitluck S."/>
            <person name="Liolios K."/>
            <person name="Ivanova N."/>
            <person name="Mavromatis K."/>
            <person name="Ovchinnikova G."/>
            <person name="Pati A."/>
            <person name="Chen A."/>
            <person name="Palaniappan K."/>
            <person name="Land M."/>
            <person name="Hauser L."/>
            <person name="Chang Y."/>
            <person name="Jeffries C."/>
            <person name="Tapia R."/>
            <person name="Brettin T."/>
            <person name="Detter J."/>
            <person name="Han C."/>
            <person name="Yasawong M."/>
            <person name="Rohde M."/>
            <person name="Tindall B."/>
            <person name="Goker M."/>
            <person name="Woyke T."/>
            <person name="Bristow J."/>
            <person name="Eisen J."/>
            <person name="Markowitz V."/>
            <person name="Hugenholtz P."/>
            <person name="Kyrpides N."/>
            <person name="Klenk H."/>
            <person name="Lapidus A."/>
        </authorList>
    </citation>
    <scope>NUCLEOTIDE SEQUENCE [LARGE SCALE GENOMIC DNA]</scope>
    <source>
        <strain evidence="4">DSM 9799 / CCM 4581 / KCTC 23876 / PAT</strain>
    </source>
</reference>
<proteinExistence type="predicted"/>